<dbReference type="AlphaFoldDB" id="A0A397IKV6"/>
<comment type="caution">
    <text evidence="2">The sequence shown here is derived from an EMBL/GenBank/DDBJ whole genome shotgun (WGS) entry which is preliminary data.</text>
</comment>
<proteinExistence type="predicted"/>
<dbReference type="PANTHER" id="PTHR44329">
    <property type="entry name" value="SERINE/THREONINE-PROTEIN KINASE TNNI3K-RELATED"/>
    <property type="match status" value="1"/>
</dbReference>
<dbReference type="GO" id="GO:0004674">
    <property type="term" value="F:protein serine/threonine kinase activity"/>
    <property type="evidence" value="ECO:0007669"/>
    <property type="project" value="TreeGrafter"/>
</dbReference>
<dbReference type="PROSITE" id="PS50011">
    <property type="entry name" value="PROTEIN_KINASE_DOM"/>
    <property type="match status" value="1"/>
</dbReference>
<dbReference type="SUPFAM" id="SSF56112">
    <property type="entry name" value="Protein kinase-like (PK-like)"/>
    <property type="match status" value="2"/>
</dbReference>
<protein>
    <recommendedName>
        <fullName evidence="1">Protein kinase domain-containing protein</fullName>
    </recommendedName>
</protein>
<dbReference type="Proteomes" id="UP000266861">
    <property type="component" value="Unassembled WGS sequence"/>
</dbReference>
<accession>A0A397IKV6</accession>
<dbReference type="STRING" id="1348612.A0A397IKV6"/>
<dbReference type="InterPro" id="IPR051681">
    <property type="entry name" value="Ser/Thr_Kinases-Pseudokinases"/>
</dbReference>
<dbReference type="Gene3D" id="1.10.510.10">
    <property type="entry name" value="Transferase(Phosphotransferase) domain 1"/>
    <property type="match status" value="2"/>
</dbReference>
<evidence type="ECO:0000313" key="2">
    <source>
        <dbReference type="EMBL" id="RHZ76561.1"/>
    </source>
</evidence>
<dbReference type="GO" id="GO:0005524">
    <property type="term" value="F:ATP binding"/>
    <property type="evidence" value="ECO:0007669"/>
    <property type="project" value="InterPro"/>
</dbReference>
<organism evidence="2 3">
    <name type="scientific">Diversispora epigaea</name>
    <dbReference type="NCBI Taxonomy" id="1348612"/>
    <lineage>
        <taxon>Eukaryota</taxon>
        <taxon>Fungi</taxon>
        <taxon>Fungi incertae sedis</taxon>
        <taxon>Mucoromycota</taxon>
        <taxon>Glomeromycotina</taxon>
        <taxon>Glomeromycetes</taxon>
        <taxon>Diversisporales</taxon>
        <taxon>Diversisporaceae</taxon>
        <taxon>Diversispora</taxon>
    </lineage>
</organism>
<sequence>MSRKICPECNQKDTSPNWCKPCNSKHFQNDFNNWTSGNDKIDKFIQDTQLNANYSLDLIEWIPCRFKDVKQIGRGGFGTINYARWIGGPIKEWDIENQQWKRWDENREVALKKFDNFVNFNDVLNEMEIHFKSYAGSNHITSIRFYGITQDPETDTYMMVLQYAKDGNLREYLKINFNNINWKQKLFNLQELSYNLMNIHKLDIVHQDFHPGNILSSDFKSNLEISDFGLSKLIGTNPNNPEKKNIFGVLPYIAPEVLSGDEEYTKAADVYSFGIIAYEMITGFPPYPDIPHDEDLAIKICNGLRPKIPFHTPKLITRMIMRCWDARVTHRPTFEELWNELYKYWNDYYNKDSEIGIQIKKAEEFSANQESTNTTTTITTTPLNYQTHPQAIYTNFGLSKLIGTNPNNPEKKNIFGVLPYIAPEVLSGDEEYTKAADVYSFGIIAYEMITGFPPYPDIPHDEDLAIKICNGLRPKIPFHTPKLITRMIMRCWDARVTHRPTFEELWNELYKYWNDYYNKDSEIGIQIKKAEEFSANQESTNTTTTITTTPLNYQTHPQAIYTSRLLNYSNLPKPKNEENFERELEELTKSFSHINTNDDIDEF</sequence>
<feature type="domain" description="Protein kinase" evidence="1">
    <location>
        <begin position="66"/>
        <end position="345"/>
    </location>
</feature>
<dbReference type="InterPro" id="IPR001245">
    <property type="entry name" value="Ser-Thr/Tyr_kinase_cat_dom"/>
</dbReference>
<name>A0A397IKV6_9GLOM</name>
<evidence type="ECO:0000313" key="3">
    <source>
        <dbReference type="Proteomes" id="UP000266861"/>
    </source>
</evidence>
<gene>
    <name evidence="2" type="ORF">Glove_196g122</name>
</gene>
<dbReference type="EMBL" id="PQFF01000184">
    <property type="protein sequence ID" value="RHZ76561.1"/>
    <property type="molecule type" value="Genomic_DNA"/>
</dbReference>
<keyword evidence="3" id="KW-1185">Reference proteome</keyword>
<dbReference type="OrthoDB" id="10261027at2759"/>
<dbReference type="InterPro" id="IPR011009">
    <property type="entry name" value="Kinase-like_dom_sf"/>
</dbReference>
<dbReference type="InterPro" id="IPR000719">
    <property type="entry name" value="Prot_kinase_dom"/>
</dbReference>
<evidence type="ECO:0000259" key="1">
    <source>
        <dbReference type="PROSITE" id="PS50011"/>
    </source>
</evidence>
<reference evidence="2 3" key="1">
    <citation type="submission" date="2018-08" db="EMBL/GenBank/DDBJ databases">
        <title>Genome and evolution of the arbuscular mycorrhizal fungus Diversispora epigaea (formerly Glomus versiforme) and its bacterial endosymbionts.</title>
        <authorList>
            <person name="Sun X."/>
            <person name="Fei Z."/>
            <person name="Harrison M."/>
        </authorList>
    </citation>
    <scope>NUCLEOTIDE SEQUENCE [LARGE SCALE GENOMIC DNA]</scope>
    <source>
        <strain evidence="2 3">IT104</strain>
    </source>
</reference>
<dbReference type="Pfam" id="PF07714">
    <property type="entry name" value="PK_Tyr_Ser-Thr"/>
    <property type="match status" value="2"/>
</dbReference>